<evidence type="ECO:0000313" key="8">
    <source>
        <dbReference type="Proteomes" id="UP001595615"/>
    </source>
</evidence>
<dbReference type="Gene3D" id="3.40.50.300">
    <property type="entry name" value="P-loop containing nucleotide triphosphate hydrolases"/>
    <property type="match status" value="1"/>
</dbReference>
<dbReference type="Pfam" id="PF00005">
    <property type="entry name" value="ABC_tran"/>
    <property type="match status" value="1"/>
</dbReference>
<comment type="subcellular location">
    <subcellularLocation>
        <location evidence="1">Cell inner membrane</location>
        <topology evidence="1">Peripheral membrane protein</topology>
    </subcellularLocation>
</comment>
<sequence length="244" mass="25927">MSALHLDRITVRYGRVTVLEDLSLSVPWAGALGIVGESGSGKSTAARAACGLVPLSGGQVLIDGKPLRARRGIPSPVQMIFQNPAASLDPRLTVAAAIAEALPRGRPANEVLRYLDLVGLEAVHATRRPAELSGGQRQRVAIARALAAEPKVLIGDEITSALDVSVQAAILNLLRRLRQELGFTLLFISHNIAAVRYLCDDIAVMQGGRLVEAGPADQITRAPTQPYTRALLDAVPRLKEDSPC</sequence>
<dbReference type="PANTHER" id="PTHR43776">
    <property type="entry name" value="TRANSPORT ATP-BINDING PROTEIN"/>
    <property type="match status" value="1"/>
</dbReference>
<protein>
    <submittedName>
        <fullName evidence="7">ABC transporter ATP-binding protein</fullName>
    </submittedName>
</protein>
<dbReference type="Proteomes" id="UP001595615">
    <property type="component" value="Unassembled WGS sequence"/>
</dbReference>
<evidence type="ECO:0000256" key="5">
    <source>
        <dbReference type="ARBA" id="ARBA00022840"/>
    </source>
</evidence>
<dbReference type="InterPro" id="IPR003593">
    <property type="entry name" value="AAA+_ATPase"/>
</dbReference>
<dbReference type="PROSITE" id="PS00211">
    <property type="entry name" value="ABC_TRANSPORTER_1"/>
    <property type="match status" value="1"/>
</dbReference>
<keyword evidence="8" id="KW-1185">Reference proteome</keyword>
<reference evidence="8" key="1">
    <citation type="journal article" date="2019" name="Int. J. Syst. Evol. Microbiol.">
        <title>The Global Catalogue of Microorganisms (GCM) 10K type strain sequencing project: providing services to taxonomists for standard genome sequencing and annotation.</title>
        <authorList>
            <consortium name="The Broad Institute Genomics Platform"/>
            <consortium name="The Broad Institute Genome Sequencing Center for Infectious Disease"/>
            <person name="Wu L."/>
            <person name="Ma J."/>
        </authorList>
    </citation>
    <scope>NUCLEOTIDE SEQUENCE [LARGE SCALE GENOMIC DNA]</scope>
    <source>
        <strain evidence="8">KCTC 42644</strain>
    </source>
</reference>
<dbReference type="InterPro" id="IPR013563">
    <property type="entry name" value="Oligopep_ABC_C"/>
</dbReference>
<keyword evidence="4" id="KW-0547">Nucleotide-binding</keyword>
<dbReference type="Pfam" id="PF08352">
    <property type="entry name" value="oligo_HPY"/>
    <property type="match status" value="1"/>
</dbReference>
<keyword evidence="3" id="KW-0813">Transport</keyword>
<dbReference type="InterPro" id="IPR003439">
    <property type="entry name" value="ABC_transporter-like_ATP-bd"/>
</dbReference>
<feature type="domain" description="ABC transporter" evidence="6">
    <location>
        <begin position="4"/>
        <end position="232"/>
    </location>
</feature>
<keyword evidence="5 7" id="KW-0067">ATP-binding</keyword>
<dbReference type="InterPro" id="IPR017871">
    <property type="entry name" value="ABC_transporter-like_CS"/>
</dbReference>
<evidence type="ECO:0000256" key="3">
    <source>
        <dbReference type="ARBA" id="ARBA00022448"/>
    </source>
</evidence>
<evidence type="ECO:0000259" key="6">
    <source>
        <dbReference type="PROSITE" id="PS50893"/>
    </source>
</evidence>
<proteinExistence type="inferred from homology"/>
<name>A0ABV7XDU8_9SPHN</name>
<dbReference type="PANTHER" id="PTHR43776:SF7">
    <property type="entry name" value="D,D-DIPEPTIDE TRANSPORT ATP-BINDING PROTEIN DDPF-RELATED"/>
    <property type="match status" value="1"/>
</dbReference>
<dbReference type="InterPro" id="IPR027417">
    <property type="entry name" value="P-loop_NTPase"/>
</dbReference>
<organism evidence="7 8">
    <name type="scientific">Sphingoaurantiacus capsulatus</name>
    <dbReference type="NCBI Taxonomy" id="1771310"/>
    <lineage>
        <taxon>Bacteria</taxon>
        <taxon>Pseudomonadati</taxon>
        <taxon>Pseudomonadota</taxon>
        <taxon>Alphaproteobacteria</taxon>
        <taxon>Sphingomonadales</taxon>
        <taxon>Sphingosinicellaceae</taxon>
        <taxon>Sphingoaurantiacus</taxon>
    </lineage>
</organism>
<dbReference type="SMART" id="SM00382">
    <property type="entry name" value="AAA"/>
    <property type="match status" value="1"/>
</dbReference>
<dbReference type="PROSITE" id="PS50893">
    <property type="entry name" value="ABC_TRANSPORTER_2"/>
    <property type="match status" value="1"/>
</dbReference>
<dbReference type="GO" id="GO:0005524">
    <property type="term" value="F:ATP binding"/>
    <property type="evidence" value="ECO:0007669"/>
    <property type="project" value="UniProtKB-KW"/>
</dbReference>
<comment type="similarity">
    <text evidence="2">Belongs to the ABC transporter superfamily.</text>
</comment>
<evidence type="ECO:0000256" key="2">
    <source>
        <dbReference type="ARBA" id="ARBA00005417"/>
    </source>
</evidence>
<dbReference type="RefSeq" id="WP_380863606.1">
    <property type="nucleotide sequence ID" value="NZ_JBHRXV010000013.1"/>
</dbReference>
<dbReference type="SUPFAM" id="SSF52540">
    <property type="entry name" value="P-loop containing nucleoside triphosphate hydrolases"/>
    <property type="match status" value="1"/>
</dbReference>
<dbReference type="EMBL" id="JBHRXV010000013">
    <property type="protein sequence ID" value="MFC3714274.1"/>
    <property type="molecule type" value="Genomic_DNA"/>
</dbReference>
<dbReference type="CDD" id="cd03257">
    <property type="entry name" value="ABC_NikE_OppD_transporters"/>
    <property type="match status" value="1"/>
</dbReference>
<evidence type="ECO:0000256" key="1">
    <source>
        <dbReference type="ARBA" id="ARBA00004417"/>
    </source>
</evidence>
<evidence type="ECO:0000313" key="7">
    <source>
        <dbReference type="EMBL" id="MFC3714274.1"/>
    </source>
</evidence>
<comment type="caution">
    <text evidence="7">The sequence shown here is derived from an EMBL/GenBank/DDBJ whole genome shotgun (WGS) entry which is preliminary data.</text>
</comment>
<evidence type="ECO:0000256" key="4">
    <source>
        <dbReference type="ARBA" id="ARBA00022741"/>
    </source>
</evidence>
<dbReference type="InterPro" id="IPR050319">
    <property type="entry name" value="ABC_transp_ATP-bind"/>
</dbReference>
<gene>
    <name evidence="7" type="ORF">ACFOMD_17025</name>
</gene>
<accession>A0ABV7XDU8</accession>